<organism evidence="2 3">
    <name type="scientific">Stylonychia lemnae</name>
    <name type="common">Ciliate</name>
    <dbReference type="NCBI Taxonomy" id="5949"/>
    <lineage>
        <taxon>Eukaryota</taxon>
        <taxon>Sar</taxon>
        <taxon>Alveolata</taxon>
        <taxon>Ciliophora</taxon>
        <taxon>Intramacronucleata</taxon>
        <taxon>Spirotrichea</taxon>
        <taxon>Stichotrichia</taxon>
        <taxon>Sporadotrichida</taxon>
        <taxon>Oxytrichidae</taxon>
        <taxon>Stylonychinae</taxon>
        <taxon>Stylonychia</taxon>
    </lineage>
</organism>
<evidence type="ECO:0000256" key="1">
    <source>
        <dbReference type="SAM" id="MobiDB-lite"/>
    </source>
</evidence>
<feature type="region of interest" description="Disordered" evidence="1">
    <location>
        <begin position="541"/>
        <end position="612"/>
    </location>
</feature>
<feature type="region of interest" description="Disordered" evidence="1">
    <location>
        <begin position="318"/>
        <end position="346"/>
    </location>
</feature>
<feature type="compositionally biased region" description="Polar residues" evidence="1">
    <location>
        <begin position="569"/>
        <end position="603"/>
    </location>
</feature>
<feature type="region of interest" description="Disordered" evidence="1">
    <location>
        <begin position="378"/>
        <end position="409"/>
    </location>
</feature>
<dbReference type="Proteomes" id="UP000039865">
    <property type="component" value="Unassembled WGS sequence"/>
</dbReference>
<feature type="compositionally biased region" description="Low complexity" evidence="1">
    <location>
        <begin position="336"/>
        <end position="346"/>
    </location>
</feature>
<sequence>MKKSHQHTRSSASFPIFAVSMYTQFTPAEVFDLRCEYEVPRFLDLNNLDYDSKGYDIKYNQGITQEDEFFQWFQIPHDFKVNKKMVNATKDQVVKYLPPKMPQKSTTKLQQKKTSTMVNNISLSSNATSIPNETTKITETQQSLNSVKNSGSQTDRNIMSSKNRTSHKYISEKFRRQSQFKPFKLQYKPQYPSKSFKQCQIQSKQKTQRLHHQQAKSQIDNIMIDLTTVNTNGSTSTTTTQNVKSISAANSAIATNMIVKKQKQQVQIQQQIQAQAKMQYQERIGNQTSRERQQSRTALSKSRVDFISQNKERVKIISASSKTRKQSAHHNNSLTQNNQSQGSANNNHNMIYFQNVIIEENQNSNKIGLQQTKSISQLMKQKSQVSHQSSTNHQSNTTLATATSTASRNAKMTIKQAKQHTSRDLSKMDHTTLTANLSAMLKEPSSVKRKRNGRVNSLMWGGCASSSGNLMNATSANMTMNYGLSTQGLNQQPSYNKISEIDLSSSNQPYTTRGEIKNPAIMQNEKENLIQSQYLKQLLKMQQKYQHRGHQRNQLSQSGISGKSLLYNDKNTNSQTSLSKNKVTSSFSKLGSSGVLNETTNAKNNHHSKKSSINGYSGLAGIAGGSSSQRDPLISNVNLNNL</sequence>
<feature type="region of interest" description="Disordered" evidence="1">
    <location>
        <begin position="140"/>
        <end position="166"/>
    </location>
</feature>
<evidence type="ECO:0000313" key="3">
    <source>
        <dbReference type="Proteomes" id="UP000039865"/>
    </source>
</evidence>
<feature type="compositionally biased region" description="Polar residues" evidence="1">
    <location>
        <begin position="140"/>
        <end position="163"/>
    </location>
</feature>
<accession>A0A078A632</accession>
<dbReference type="EMBL" id="CCKQ01005752">
    <property type="protein sequence ID" value="CDW77015.1"/>
    <property type="molecule type" value="Genomic_DNA"/>
</dbReference>
<name>A0A078A632_STYLE</name>
<dbReference type="InParanoid" id="A0A078A632"/>
<feature type="compositionally biased region" description="Polar residues" evidence="1">
    <location>
        <begin position="378"/>
        <end position="394"/>
    </location>
</feature>
<keyword evidence="3" id="KW-1185">Reference proteome</keyword>
<gene>
    <name evidence="2" type="primary">Contig18118.g19262</name>
    <name evidence="2" type="ORF">STYLEM_5981</name>
</gene>
<reference evidence="2 3" key="1">
    <citation type="submission" date="2014-06" db="EMBL/GenBank/DDBJ databases">
        <authorList>
            <person name="Swart Estienne"/>
        </authorList>
    </citation>
    <scope>NUCLEOTIDE SEQUENCE [LARGE SCALE GENOMIC DNA]</scope>
    <source>
        <strain evidence="2 3">130c</strain>
    </source>
</reference>
<evidence type="ECO:0000313" key="2">
    <source>
        <dbReference type="EMBL" id="CDW77015.1"/>
    </source>
</evidence>
<feature type="compositionally biased region" description="Polar residues" evidence="1">
    <location>
        <begin position="552"/>
        <end position="561"/>
    </location>
</feature>
<proteinExistence type="predicted"/>
<feature type="compositionally biased region" description="Low complexity" evidence="1">
    <location>
        <begin position="395"/>
        <end position="407"/>
    </location>
</feature>
<protein>
    <submittedName>
        <fullName evidence="2">Uncharacterized protein</fullName>
    </submittedName>
</protein>
<dbReference type="AlphaFoldDB" id="A0A078A632"/>